<evidence type="ECO:0000313" key="2">
    <source>
        <dbReference type="EMBL" id="KRP45354.1"/>
    </source>
</evidence>
<dbReference type="RefSeq" id="WP_057012581.1">
    <property type="nucleotide sequence ID" value="NZ_JYLH01000007.1"/>
</dbReference>
<proteinExistence type="predicted"/>
<dbReference type="NCBIfam" id="TIGR02218">
    <property type="entry name" value="phg_TIGR02218"/>
    <property type="match status" value="1"/>
</dbReference>
<dbReference type="AlphaFoldDB" id="A0A0R2YA97"/>
<organism evidence="2 3">
    <name type="scientific">Pseudomonas libanensis</name>
    <dbReference type="NCBI Taxonomy" id="75588"/>
    <lineage>
        <taxon>Bacteria</taxon>
        <taxon>Pseudomonadati</taxon>
        <taxon>Pseudomonadota</taxon>
        <taxon>Gammaproteobacteria</taxon>
        <taxon>Pseudomonadales</taxon>
        <taxon>Pseudomonadaceae</taxon>
        <taxon>Pseudomonas</taxon>
    </lineage>
</organism>
<reference evidence="2 3" key="1">
    <citation type="submission" date="2015-02" db="EMBL/GenBank/DDBJ databases">
        <title>Pseudomonas helleri sp. nov. and Pseudomonas weihenstephanensis sp. nov., isolated from raw cows milk.</title>
        <authorList>
            <person name="von Neubeck M."/>
            <person name="Huptas C."/>
            <person name="Wenning M."/>
            <person name="Scherer S."/>
        </authorList>
    </citation>
    <scope>NUCLEOTIDE SEQUENCE [LARGE SCALE GENOMIC DNA]</scope>
    <source>
        <strain evidence="2 3">DSM 17149</strain>
    </source>
</reference>
<dbReference type="Pfam" id="PF09931">
    <property type="entry name" value="Phage_phiJL001_Gp84_N"/>
    <property type="match status" value="1"/>
</dbReference>
<dbReference type="EMBL" id="JYLH01000007">
    <property type="protein sequence ID" value="KRP45354.1"/>
    <property type="molecule type" value="Genomic_DNA"/>
</dbReference>
<feature type="domain" description="Bacteriophage phiJL001 Gp84 C-terminal" evidence="1">
    <location>
        <begin position="204"/>
        <end position="281"/>
    </location>
</feature>
<dbReference type="Proteomes" id="UP000051446">
    <property type="component" value="Unassembled WGS sequence"/>
</dbReference>
<dbReference type="InterPro" id="IPR011928">
    <property type="entry name" value="Phage_phiJL001_Gp84"/>
</dbReference>
<evidence type="ECO:0000313" key="3">
    <source>
        <dbReference type="Proteomes" id="UP000051446"/>
    </source>
</evidence>
<comment type="caution">
    <text evidence="2">The sequence shown here is derived from an EMBL/GenBank/DDBJ whole genome shotgun (WGS) entry which is preliminary data.</text>
</comment>
<dbReference type="Pfam" id="PF09356">
    <property type="entry name" value="Phage_BR0599"/>
    <property type="match status" value="1"/>
</dbReference>
<name>A0A0R2YA97_9PSED</name>
<accession>A0A0R2YA97</accession>
<gene>
    <name evidence="2" type="ORF">TU73_13175</name>
</gene>
<protein>
    <recommendedName>
        <fullName evidence="1">Bacteriophage phiJL001 Gp84 C-terminal domain-containing protein</fullName>
    </recommendedName>
</protein>
<dbReference type="InterPro" id="IPR018964">
    <property type="entry name" value="Phage_phiJL001_Gp84_C"/>
</dbReference>
<dbReference type="PATRIC" id="fig|75588.4.peg.5048"/>
<sequence>MIDVSPELKQFLATARSFVMADLYTITLASGQVLRYTDAGVQLFADGANYSASGPLLKRTGIRTVRGVEVDTLSVTLYAGVEDTLLGEPILAFIAGGGFDGASLSLARAFMPDWTAPVVGTVLRFIGRVAEVDPADREQATFSVKSPMELLDTKVPKGVYQPGCLRTVYSADCGVNRSLFETAGSVLEAASGLRIRTDIGAENGWFDQGVIRFVNGGNAGVARTVRRQTADGSVTVILGLPAEPQPGDQFLIYPGCPRTLDACTNKFGNRGRYRGMPFIPVAETSV</sequence>
<evidence type="ECO:0000259" key="1">
    <source>
        <dbReference type="Pfam" id="PF09356"/>
    </source>
</evidence>